<dbReference type="UniPathway" id="UPA00343"/>
<dbReference type="Gene3D" id="3.30.420.40">
    <property type="match status" value="2"/>
</dbReference>
<dbReference type="OrthoDB" id="9763949at2"/>
<protein>
    <recommendedName>
        <fullName evidence="1">Anhydro-N-acetylmuramic acid kinase</fullName>
        <ecNumber evidence="1">2.7.1.170</ecNumber>
    </recommendedName>
    <alternativeName>
        <fullName evidence="1">AnhMurNAc kinase</fullName>
    </alternativeName>
</protein>
<dbReference type="CDD" id="cd24050">
    <property type="entry name" value="ASKHA_NBD_ANMK"/>
    <property type="match status" value="1"/>
</dbReference>
<evidence type="ECO:0000313" key="2">
    <source>
        <dbReference type="EMBL" id="RIH83397.1"/>
    </source>
</evidence>
<dbReference type="GO" id="GO:0005524">
    <property type="term" value="F:ATP binding"/>
    <property type="evidence" value="ECO:0007669"/>
    <property type="project" value="UniProtKB-UniRule"/>
</dbReference>
<name>A0A399EFI2_9DEIN</name>
<dbReference type="SUPFAM" id="SSF53067">
    <property type="entry name" value="Actin-like ATPase domain"/>
    <property type="match status" value="1"/>
</dbReference>
<comment type="pathway">
    <text evidence="1">Amino-sugar metabolism; 1,6-anhydro-N-acetylmuramate degradation.</text>
</comment>
<dbReference type="HAMAP" id="MF_01270">
    <property type="entry name" value="AnhMurNAc_kinase"/>
    <property type="match status" value="1"/>
</dbReference>
<dbReference type="PANTHER" id="PTHR30605">
    <property type="entry name" value="ANHYDRO-N-ACETYLMURAMIC ACID KINASE"/>
    <property type="match status" value="1"/>
</dbReference>
<dbReference type="GO" id="GO:0009254">
    <property type="term" value="P:peptidoglycan turnover"/>
    <property type="evidence" value="ECO:0007669"/>
    <property type="project" value="UniProtKB-UniRule"/>
</dbReference>
<comment type="pathway">
    <text evidence="1">Cell wall biogenesis; peptidoglycan recycling.</text>
</comment>
<keyword evidence="1" id="KW-0547">Nucleotide-binding</keyword>
<dbReference type="Proteomes" id="UP000265715">
    <property type="component" value="Unassembled WGS sequence"/>
</dbReference>
<comment type="function">
    <text evidence="1">Catalyzes the specific phosphorylation of 1,6-anhydro-N-acetylmuramic acid (anhMurNAc) with the simultaneous cleavage of the 1,6-anhydro ring, generating MurNAc-6-P. Is required for the utilization of anhMurNAc either imported from the medium or derived from its own cell wall murein, and thus plays a role in cell wall recycling.</text>
</comment>
<dbReference type="PANTHER" id="PTHR30605:SF0">
    <property type="entry name" value="ANHYDRO-N-ACETYLMURAMIC ACID KINASE"/>
    <property type="match status" value="1"/>
</dbReference>
<comment type="catalytic activity">
    <reaction evidence="1">
        <text>1,6-anhydro-N-acetyl-beta-muramate + ATP + H2O = N-acetyl-D-muramate 6-phosphate + ADP + H(+)</text>
        <dbReference type="Rhea" id="RHEA:24952"/>
        <dbReference type="ChEBI" id="CHEBI:15377"/>
        <dbReference type="ChEBI" id="CHEBI:15378"/>
        <dbReference type="ChEBI" id="CHEBI:30616"/>
        <dbReference type="ChEBI" id="CHEBI:58690"/>
        <dbReference type="ChEBI" id="CHEBI:58722"/>
        <dbReference type="ChEBI" id="CHEBI:456216"/>
        <dbReference type="EC" id="2.7.1.170"/>
    </reaction>
</comment>
<dbReference type="GO" id="GO:0006040">
    <property type="term" value="P:amino sugar metabolic process"/>
    <property type="evidence" value="ECO:0007669"/>
    <property type="project" value="InterPro"/>
</dbReference>
<keyword evidence="1 2" id="KW-0808">Transferase</keyword>
<keyword evidence="3" id="KW-1185">Reference proteome</keyword>
<comment type="caution">
    <text evidence="2">The sequence shown here is derived from an EMBL/GenBank/DDBJ whole genome shotgun (WGS) entry which is preliminary data.</text>
</comment>
<dbReference type="InterPro" id="IPR043129">
    <property type="entry name" value="ATPase_NBD"/>
</dbReference>
<accession>A0A399EFI2</accession>
<keyword evidence="1" id="KW-0119">Carbohydrate metabolism</keyword>
<dbReference type="GO" id="GO:0016301">
    <property type="term" value="F:kinase activity"/>
    <property type="evidence" value="ECO:0007669"/>
    <property type="project" value="UniProtKB-KW"/>
</dbReference>
<feature type="binding site" evidence="1">
    <location>
        <begin position="9"/>
        <end position="16"/>
    </location>
    <ligand>
        <name>ATP</name>
        <dbReference type="ChEBI" id="CHEBI:30616"/>
    </ligand>
</feature>
<dbReference type="RefSeq" id="WP_119315339.1">
    <property type="nucleotide sequence ID" value="NZ_QXDL01000093.1"/>
</dbReference>
<dbReference type="EC" id="2.7.1.170" evidence="1"/>
<dbReference type="UniPathway" id="UPA00544"/>
<gene>
    <name evidence="1 2" type="primary">anmK</name>
    <name evidence="2" type="ORF">Mterra_02287</name>
</gene>
<dbReference type="NCBIfam" id="NF007150">
    <property type="entry name" value="PRK09585.3-5"/>
    <property type="match status" value="1"/>
</dbReference>
<evidence type="ECO:0000256" key="1">
    <source>
        <dbReference type="HAMAP-Rule" id="MF_01270"/>
    </source>
</evidence>
<organism evidence="2 3">
    <name type="scientific">Calidithermus terrae</name>
    <dbReference type="NCBI Taxonomy" id="1408545"/>
    <lineage>
        <taxon>Bacteria</taxon>
        <taxon>Thermotogati</taxon>
        <taxon>Deinococcota</taxon>
        <taxon>Deinococci</taxon>
        <taxon>Thermales</taxon>
        <taxon>Thermaceae</taxon>
        <taxon>Calidithermus</taxon>
    </lineage>
</organism>
<dbReference type="GO" id="GO:0097175">
    <property type="term" value="P:1,6-anhydro-N-acetyl-beta-muramic acid catabolic process"/>
    <property type="evidence" value="ECO:0007669"/>
    <property type="project" value="UniProtKB-UniRule"/>
</dbReference>
<dbReference type="EMBL" id="QXDL01000093">
    <property type="protein sequence ID" value="RIH83397.1"/>
    <property type="molecule type" value="Genomic_DNA"/>
</dbReference>
<dbReference type="GO" id="GO:0016773">
    <property type="term" value="F:phosphotransferase activity, alcohol group as acceptor"/>
    <property type="evidence" value="ECO:0007669"/>
    <property type="project" value="UniProtKB-UniRule"/>
</dbReference>
<reference evidence="2 3" key="1">
    <citation type="submission" date="2018-08" db="EMBL/GenBank/DDBJ databases">
        <title>Meiothermus terrae DSM 26712 genome sequencing project.</title>
        <authorList>
            <person name="Da Costa M.S."/>
            <person name="Albuquerque L."/>
            <person name="Raposo P."/>
            <person name="Froufe H.J.C."/>
            <person name="Barroso C.S."/>
            <person name="Egas C."/>
        </authorList>
    </citation>
    <scope>NUCLEOTIDE SEQUENCE [LARGE SCALE GENOMIC DNA]</scope>
    <source>
        <strain evidence="2 3">DSM 26712</strain>
    </source>
</reference>
<comment type="similarity">
    <text evidence="1">Belongs to the anhydro-N-acetylmuramic acid kinase family.</text>
</comment>
<keyword evidence="1" id="KW-0067">ATP-binding</keyword>
<dbReference type="AlphaFoldDB" id="A0A399EFI2"/>
<sequence>MKVLGLMSGTSVDGVDLVLAELEGRPPRLEDSRAATAATPRLDWQVLEHREAFFPAGLRERLLRALHGDSLTRELALLHHELGRFYAEAAAPFAGRAELAAVHGQTVWHEPPHATLQIGEAAYVAEALGVPVAADFRPSDLALGGEAAPLVPYPDLLLYGEAGVRRAIHNLGGISNLTYLGGLEPAELLAFDTGPGNCLIDEAAVWVGLTHDPGGQFAQQGKVNEEKLSAWLSHPYFQRPPPKSTGREVWRLDQLETEGFAPRDLLATLTELTAQSIADAYRRFVLPRGLEEVWVAGGGAYNQTLMRRLRELLPVLIHTFEERGHNSKVREALAFAVLGYLRFLGLPNVLPQVTGAKSAAVAGKLLLPGVR</sequence>
<dbReference type="Pfam" id="PF03702">
    <property type="entry name" value="AnmK"/>
    <property type="match status" value="1"/>
</dbReference>
<proteinExistence type="inferred from homology"/>
<evidence type="ECO:0000313" key="3">
    <source>
        <dbReference type="Proteomes" id="UP000265715"/>
    </source>
</evidence>
<keyword evidence="1 2" id="KW-0418">Kinase</keyword>
<dbReference type="InterPro" id="IPR005338">
    <property type="entry name" value="Anhydro_N_Ac-Mur_kinase"/>
</dbReference>